<accession>A0A1H9Q453</accession>
<dbReference type="EMBL" id="FOGL01000006">
    <property type="protein sequence ID" value="SER55231.1"/>
    <property type="molecule type" value="Genomic_DNA"/>
</dbReference>
<keyword evidence="1" id="KW-1133">Transmembrane helix</keyword>
<evidence type="ECO:0000256" key="1">
    <source>
        <dbReference type="SAM" id="Phobius"/>
    </source>
</evidence>
<name>A0A1H9Q453_9BACI</name>
<proteinExistence type="predicted"/>
<feature type="transmembrane region" description="Helical" evidence="1">
    <location>
        <begin position="42"/>
        <end position="61"/>
    </location>
</feature>
<organism evidence="2 3">
    <name type="scientific">Gracilibacillus ureilyticus</name>
    <dbReference type="NCBI Taxonomy" id="531814"/>
    <lineage>
        <taxon>Bacteria</taxon>
        <taxon>Bacillati</taxon>
        <taxon>Bacillota</taxon>
        <taxon>Bacilli</taxon>
        <taxon>Bacillales</taxon>
        <taxon>Bacillaceae</taxon>
        <taxon>Gracilibacillus</taxon>
    </lineage>
</organism>
<dbReference type="Proteomes" id="UP000199687">
    <property type="component" value="Unassembled WGS sequence"/>
</dbReference>
<dbReference type="OrthoDB" id="2968178at2"/>
<keyword evidence="1" id="KW-0472">Membrane</keyword>
<dbReference type="AlphaFoldDB" id="A0A1H9Q453"/>
<reference evidence="2 3" key="1">
    <citation type="submission" date="2016-10" db="EMBL/GenBank/DDBJ databases">
        <authorList>
            <person name="de Groot N.N."/>
        </authorList>
    </citation>
    <scope>NUCLEOTIDE SEQUENCE [LARGE SCALE GENOMIC DNA]</scope>
    <source>
        <strain evidence="2 3">CGMCC 1.7727</strain>
    </source>
</reference>
<sequence length="149" mass="17116">MHYTFGNSGKWKNKGFVSIINGCLILIAWIVVFVFASNKLSQVFFLIITAALLFSFSFRIYKAVYFFRLPSKDYVVLNEEFLILSGLFTIKKQIPYTQIKQVAKVNDTIVLSFENGGESIIYLDWLDNEDANQLWMQLKGKANSFVQSS</sequence>
<dbReference type="STRING" id="531814.SAMN04487944_10624"/>
<evidence type="ECO:0000313" key="2">
    <source>
        <dbReference type="EMBL" id="SER55231.1"/>
    </source>
</evidence>
<keyword evidence="3" id="KW-1185">Reference proteome</keyword>
<protein>
    <submittedName>
        <fullName evidence="2">Uncharacterized protein</fullName>
    </submittedName>
</protein>
<dbReference type="RefSeq" id="WP_089740272.1">
    <property type="nucleotide sequence ID" value="NZ_FOGL01000006.1"/>
</dbReference>
<feature type="transmembrane region" description="Helical" evidence="1">
    <location>
        <begin position="16"/>
        <end position="36"/>
    </location>
</feature>
<evidence type="ECO:0000313" key="3">
    <source>
        <dbReference type="Proteomes" id="UP000199687"/>
    </source>
</evidence>
<keyword evidence="1" id="KW-0812">Transmembrane</keyword>
<gene>
    <name evidence="2" type="ORF">SAMN04487944_10624</name>
</gene>